<keyword evidence="1" id="KW-0472">Membrane</keyword>
<dbReference type="AlphaFoldDB" id="A0A919N2E8"/>
<dbReference type="InterPro" id="IPR052163">
    <property type="entry name" value="DGC-Regulatory_Protein"/>
</dbReference>
<dbReference type="Gene3D" id="3.30.70.270">
    <property type="match status" value="1"/>
</dbReference>
<feature type="transmembrane region" description="Helical" evidence="1">
    <location>
        <begin position="222"/>
        <end position="241"/>
    </location>
</feature>
<organism evidence="3 4">
    <name type="scientific">Paractinoplanes rishiriensis</name>
    <dbReference type="NCBI Taxonomy" id="1050105"/>
    <lineage>
        <taxon>Bacteria</taxon>
        <taxon>Bacillati</taxon>
        <taxon>Actinomycetota</taxon>
        <taxon>Actinomycetes</taxon>
        <taxon>Micromonosporales</taxon>
        <taxon>Micromonosporaceae</taxon>
        <taxon>Paractinoplanes</taxon>
    </lineage>
</organism>
<dbReference type="InterPro" id="IPR029787">
    <property type="entry name" value="Nucleotide_cyclase"/>
</dbReference>
<dbReference type="InterPro" id="IPR043128">
    <property type="entry name" value="Rev_trsase/Diguanyl_cyclase"/>
</dbReference>
<dbReference type="RefSeq" id="WP_203786727.1">
    <property type="nucleotide sequence ID" value="NZ_BOMV01000076.1"/>
</dbReference>
<dbReference type="SMART" id="SM00267">
    <property type="entry name" value="GGDEF"/>
    <property type="match status" value="1"/>
</dbReference>
<feature type="transmembrane region" description="Helical" evidence="1">
    <location>
        <begin position="132"/>
        <end position="152"/>
    </location>
</feature>
<feature type="transmembrane region" description="Helical" evidence="1">
    <location>
        <begin position="100"/>
        <end position="120"/>
    </location>
</feature>
<feature type="domain" description="GGDEF" evidence="2">
    <location>
        <begin position="355"/>
        <end position="488"/>
    </location>
</feature>
<dbReference type="PANTHER" id="PTHR46663:SF2">
    <property type="entry name" value="GGDEF DOMAIN-CONTAINING PROTEIN"/>
    <property type="match status" value="1"/>
</dbReference>
<dbReference type="PROSITE" id="PS50887">
    <property type="entry name" value="GGDEF"/>
    <property type="match status" value="1"/>
</dbReference>
<accession>A0A919N2E8</accession>
<dbReference type="SUPFAM" id="SSF55073">
    <property type="entry name" value="Nucleotide cyclase"/>
    <property type="match status" value="1"/>
</dbReference>
<evidence type="ECO:0000313" key="3">
    <source>
        <dbReference type="EMBL" id="GIE99757.1"/>
    </source>
</evidence>
<feature type="transmembrane region" description="Helical" evidence="1">
    <location>
        <begin position="38"/>
        <end position="56"/>
    </location>
</feature>
<reference evidence="3" key="1">
    <citation type="submission" date="2021-01" db="EMBL/GenBank/DDBJ databases">
        <title>Whole genome shotgun sequence of Actinoplanes rishiriensis NBRC 108556.</title>
        <authorList>
            <person name="Komaki H."/>
            <person name="Tamura T."/>
        </authorList>
    </citation>
    <scope>NUCLEOTIDE SEQUENCE</scope>
    <source>
        <strain evidence="3">NBRC 108556</strain>
    </source>
</reference>
<feature type="transmembrane region" description="Helical" evidence="1">
    <location>
        <begin position="68"/>
        <end position="85"/>
    </location>
</feature>
<comment type="caution">
    <text evidence="3">The sequence shown here is derived from an EMBL/GenBank/DDBJ whole genome shotgun (WGS) entry which is preliminary data.</text>
</comment>
<dbReference type="PANTHER" id="PTHR46663">
    <property type="entry name" value="DIGUANYLATE CYCLASE DGCT-RELATED"/>
    <property type="match status" value="1"/>
</dbReference>
<keyword evidence="4" id="KW-1185">Reference proteome</keyword>
<keyword evidence="1" id="KW-0812">Transmembrane</keyword>
<sequence length="496" mass="52210">MSRWPRPTSPAWLVHAGLVVVGTLASVAYVFAEPHLQPVIFTLVTLVPIVTFGIALGTRHLTHRRPWMIAMAGLVLLSLSMAYWSDWVSGHHLGRAEGRVADFAIASAHLLFLFGAGGVLRKHGANDAGGMLDAALFGVCTAGPIWAWLIAPRLTEFSTPLGEMLLIADIAVLAAVVGCLARIGTRARRASGPIGYLALCCLVTMAAHLSGVLTASGGGTDATSVLLMFAYLTIAAAPIHPAAPLVTKPDRPGREVSGEPPLVWIGVALCANPLIAAVQAISGDSSANVLLAVGSVLAVPLVLLRLRQMSVLRSEAERTLAHHAHHDELTGLANRRHVGAEIDRALDDLRAGHLDQVTVLLFDLDGFKPINDRFGHSAGDAVLRAVASRLCGAVEREDVVGRLGGDEFLVLRRGRSVADLADRVGDLLSLPIEVDGATVRVGVSAGAASAGPGYEFDRDTLIGRADAEMYVVKATHRLGRDEIPSSPISAPPVRLS</sequence>
<evidence type="ECO:0000313" key="4">
    <source>
        <dbReference type="Proteomes" id="UP000636960"/>
    </source>
</evidence>
<name>A0A919N2E8_9ACTN</name>
<dbReference type="EMBL" id="BOMV01000076">
    <property type="protein sequence ID" value="GIE99757.1"/>
    <property type="molecule type" value="Genomic_DNA"/>
</dbReference>
<evidence type="ECO:0000259" key="2">
    <source>
        <dbReference type="PROSITE" id="PS50887"/>
    </source>
</evidence>
<feature type="transmembrane region" description="Helical" evidence="1">
    <location>
        <begin position="164"/>
        <end position="184"/>
    </location>
</feature>
<keyword evidence="1" id="KW-1133">Transmembrane helix</keyword>
<feature type="transmembrane region" description="Helical" evidence="1">
    <location>
        <begin position="12"/>
        <end position="32"/>
    </location>
</feature>
<dbReference type="CDD" id="cd01949">
    <property type="entry name" value="GGDEF"/>
    <property type="match status" value="1"/>
</dbReference>
<feature type="transmembrane region" description="Helical" evidence="1">
    <location>
        <begin position="287"/>
        <end position="304"/>
    </location>
</feature>
<feature type="transmembrane region" description="Helical" evidence="1">
    <location>
        <begin position="196"/>
        <end position="216"/>
    </location>
</feature>
<protein>
    <recommendedName>
        <fullName evidence="2">GGDEF domain-containing protein</fullName>
    </recommendedName>
</protein>
<dbReference type="NCBIfam" id="TIGR00254">
    <property type="entry name" value="GGDEF"/>
    <property type="match status" value="1"/>
</dbReference>
<gene>
    <name evidence="3" type="ORF">Ari01nite_72220</name>
</gene>
<proteinExistence type="predicted"/>
<feature type="transmembrane region" description="Helical" evidence="1">
    <location>
        <begin position="262"/>
        <end position="281"/>
    </location>
</feature>
<dbReference type="Pfam" id="PF00990">
    <property type="entry name" value="GGDEF"/>
    <property type="match status" value="1"/>
</dbReference>
<evidence type="ECO:0000256" key="1">
    <source>
        <dbReference type="SAM" id="Phobius"/>
    </source>
</evidence>
<dbReference type="Proteomes" id="UP000636960">
    <property type="component" value="Unassembled WGS sequence"/>
</dbReference>
<dbReference type="InterPro" id="IPR000160">
    <property type="entry name" value="GGDEF_dom"/>
</dbReference>